<evidence type="ECO:0000313" key="1">
    <source>
        <dbReference type="EMBL" id="SDS69616.1"/>
    </source>
</evidence>
<keyword evidence="2" id="KW-1185">Reference proteome</keyword>
<dbReference type="Proteomes" id="UP000198963">
    <property type="component" value="Chromosome I"/>
</dbReference>
<dbReference type="AlphaFoldDB" id="A0A1H1UBK8"/>
<dbReference type="Pfam" id="PF13591">
    <property type="entry name" value="MerR_2"/>
    <property type="match status" value="1"/>
</dbReference>
<sequence length="98" mass="11521">MQNKHLIPLPSLCNHYKIEMSFFNGLKDYGLIEVVSVEKTNCIHQDKIADIEKMIRLHQELHLNYEGIDTVFNLLEKIDYLKAELTSAQNKLQRYTND</sequence>
<organism evidence="1 2">
    <name type="scientific">Winogradskyella sediminis</name>
    <dbReference type="NCBI Taxonomy" id="1382466"/>
    <lineage>
        <taxon>Bacteria</taxon>
        <taxon>Pseudomonadati</taxon>
        <taxon>Bacteroidota</taxon>
        <taxon>Flavobacteriia</taxon>
        <taxon>Flavobacteriales</taxon>
        <taxon>Flavobacteriaceae</taxon>
        <taxon>Winogradskyella</taxon>
    </lineage>
</organism>
<dbReference type="EMBL" id="LT629774">
    <property type="protein sequence ID" value="SDS69616.1"/>
    <property type="molecule type" value="Genomic_DNA"/>
</dbReference>
<proteinExistence type="predicted"/>
<evidence type="ECO:0000313" key="2">
    <source>
        <dbReference type="Proteomes" id="UP000198963"/>
    </source>
</evidence>
<name>A0A1H1UBK8_9FLAO</name>
<accession>A0A1H1UBK8</accession>
<dbReference type="Gene3D" id="1.10.1660.10">
    <property type="match status" value="1"/>
</dbReference>
<reference evidence="1 2" key="1">
    <citation type="submission" date="2016-10" db="EMBL/GenBank/DDBJ databases">
        <authorList>
            <person name="Varghese N."/>
            <person name="Submissions S."/>
        </authorList>
    </citation>
    <scope>NUCLEOTIDE SEQUENCE [LARGE SCALE GENOMIC DNA]</scope>
    <source>
        <strain evidence="1 2">RHA_55</strain>
    </source>
</reference>
<gene>
    <name evidence="1" type="ORF">SAMN04489797_2195</name>
</gene>
<dbReference type="STRING" id="1249933.SAMN04489797_2195"/>
<protein>
    <submittedName>
        <fullName evidence="1">MerR HTH family regulatory protein</fullName>
    </submittedName>
</protein>
<dbReference type="RefSeq" id="WP_092446730.1">
    <property type="nucleotide sequence ID" value="NZ_LT629774.1"/>
</dbReference>